<dbReference type="EMBL" id="CP039355">
    <property type="protein sequence ID" value="QCE14698.1"/>
    <property type="molecule type" value="Genomic_DNA"/>
</dbReference>
<keyword evidence="3" id="KW-1185">Reference proteome</keyword>
<evidence type="ECO:0000313" key="2">
    <source>
        <dbReference type="EMBL" id="QCE14698.1"/>
    </source>
</evidence>
<dbReference type="Proteomes" id="UP000501690">
    <property type="component" value="Linkage Group LG11"/>
</dbReference>
<reference evidence="2 3" key="1">
    <citation type="submission" date="2019-04" db="EMBL/GenBank/DDBJ databases">
        <title>An improved genome assembly and genetic linkage map for asparagus bean, Vigna unguiculata ssp. sesquipedialis.</title>
        <authorList>
            <person name="Xia Q."/>
            <person name="Zhang R."/>
            <person name="Dong Y."/>
        </authorList>
    </citation>
    <scope>NUCLEOTIDE SEQUENCE [LARGE SCALE GENOMIC DNA]</scope>
    <source>
        <tissue evidence="2">Leaf</tissue>
    </source>
</reference>
<organism evidence="2 3">
    <name type="scientific">Vigna unguiculata</name>
    <name type="common">Cowpea</name>
    <dbReference type="NCBI Taxonomy" id="3917"/>
    <lineage>
        <taxon>Eukaryota</taxon>
        <taxon>Viridiplantae</taxon>
        <taxon>Streptophyta</taxon>
        <taxon>Embryophyta</taxon>
        <taxon>Tracheophyta</taxon>
        <taxon>Spermatophyta</taxon>
        <taxon>Magnoliopsida</taxon>
        <taxon>eudicotyledons</taxon>
        <taxon>Gunneridae</taxon>
        <taxon>Pentapetalae</taxon>
        <taxon>rosids</taxon>
        <taxon>fabids</taxon>
        <taxon>Fabales</taxon>
        <taxon>Fabaceae</taxon>
        <taxon>Papilionoideae</taxon>
        <taxon>50 kb inversion clade</taxon>
        <taxon>NPAAA clade</taxon>
        <taxon>indigoferoid/millettioid clade</taxon>
        <taxon>Phaseoleae</taxon>
        <taxon>Vigna</taxon>
    </lineage>
</organism>
<proteinExistence type="predicted"/>
<evidence type="ECO:0000256" key="1">
    <source>
        <dbReference type="SAM" id="MobiDB-lite"/>
    </source>
</evidence>
<name>A0A4D6NMX8_VIGUN</name>
<dbReference type="AlphaFoldDB" id="A0A4D6NMX8"/>
<gene>
    <name evidence="2" type="ORF">DEO72_LG11g1702</name>
</gene>
<accession>A0A4D6NMX8</accession>
<feature type="region of interest" description="Disordered" evidence="1">
    <location>
        <begin position="137"/>
        <end position="194"/>
    </location>
</feature>
<protein>
    <submittedName>
        <fullName evidence="2">Uncharacterized protein</fullName>
    </submittedName>
</protein>
<sequence length="194" mass="22381">MEAWFVIVTRISKQLMGSCPKPSKRSRISFRSRISSQIRDDPSSHVDVRKERTELESLVVFPVHGSDAVMAVLVTGKRRPLELHLGRVSEGRASMVSRRRRRRQSPWKLVHRWCLRQAMTRAANSWSWLVTEMRRRSPGREGKAESKQHRRRWPWSAMRGSDAGDYGSRGSARWRLDEGCGCSSSEEAEKGYDV</sequence>
<feature type="compositionally biased region" description="Basic and acidic residues" evidence="1">
    <location>
        <begin position="137"/>
        <end position="147"/>
    </location>
</feature>
<evidence type="ECO:0000313" key="3">
    <source>
        <dbReference type="Proteomes" id="UP000501690"/>
    </source>
</evidence>